<feature type="non-terminal residue" evidence="2">
    <location>
        <position position="141"/>
    </location>
</feature>
<feature type="region of interest" description="Disordered" evidence="1">
    <location>
        <begin position="108"/>
        <end position="141"/>
    </location>
</feature>
<sequence length="141" mass="16023">MRHKQSERSLKKHNNTDYNLQSVASISECGRLHGASGDRHLAGVSAAHRRLAPVLGPSHISLINMRRYDYENMPRPEYGIWRRGSRATRANGRSLIYESSAAPPLCHNRVPGARAAARRPPPRAQSRFRWREERPAAPRVR</sequence>
<evidence type="ECO:0000313" key="3">
    <source>
        <dbReference type="Proteomes" id="UP000838878"/>
    </source>
</evidence>
<proteinExistence type="predicted"/>
<dbReference type="EMBL" id="OV170225">
    <property type="protein sequence ID" value="CAH0725851.1"/>
    <property type="molecule type" value="Genomic_DNA"/>
</dbReference>
<protein>
    <submittedName>
        <fullName evidence="2">Uncharacterized protein</fullName>
    </submittedName>
</protein>
<keyword evidence="3" id="KW-1185">Reference proteome</keyword>
<dbReference type="Proteomes" id="UP000838878">
    <property type="component" value="Chromosome 5"/>
</dbReference>
<evidence type="ECO:0000256" key="1">
    <source>
        <dbReference type="SAM" id="MobiDB-lite"/>
    </source>
</evidence>
<name>A0A8J9YH40_9NEOP</name>
<dbReference type="AlphaFoldDB" id="A0A8J9YH40"/>
<feature type="compositionally biased region" description="Basic and acidic residues" evidence="1">
    <location>
        <begin position="129"/>
        <end position="141"/>
    </location>
</feature>
<accession>A0A8J9YH40</accession>
<gene>
    <name evidence="2" type="ORF">BINO364_LOCUS11391</name>
</gene>
<evidence type="ECO:0000313" key="2">
    <source>
        <dbReference type="EMBL" id="CAH0725851.1"/>
    </source>
</evidence>
<reference evidence="2" key="1">
    <citation type="submission" date="2021-12" db="EMBL/GenBank/DDBJ databases">
        <authorList>
            <person name="Martin H S."/>
        </authorList>
    </citation>
    <scope>NUCLEOTIDE SEQUENCE</scope>
</reference>
<organism evidence="2 3">
    <name type="scientific">Brenthis ino</name>
    <name type="common">lesser marbled fritillary</name>
    <dbReference type="NCBI Taxonomy" id="405034"/>
    <lineage>
        <taxon>Eukaryota</taxon>
        <taxon>Metazoa</taxon>
        <taxon>Ecdysozoa</taxon>
        <taxon>Arthropoda</taxon>
        <taxon>Hexapoda</taxon>
        <taxon>Insecta</taxon>
        <taxon>Pterygota</taxon>
        <taxon>Neoptera</taxon>
        <taxon>Endopterygota</taxon>
        <taxon>Lepidoptera</taxon>
        <taxon>Glossata</taxon>
        <taxon>Ditrysia</taxon>
        <taxon>Papilionoidea</taxon>
        <taxon>Nymphalidae</taxon>
        <taxon>Heliconiinae</taxon>
        <taxon>Argynnini</taxon>
        <taxon>Brenthis</taxon>
    </lineage>
</organism>
<dbReference type="OrthoDB" id="6921999at2759"/>